<name>A0A067A2N1_HYDMR</name>
<dbReference type="Proteomes" id="UP000027341">
    <property type="component" value="Unassembled WGS sequence"/>
</dbReference>
<evidence type="ECO:0000259" key="1">
    <source>
        <dbReference type="Pfam" id="PF08770"/>
    </source>
</evidence>
<dbReference type="InterPro" id="IPR014880">
    <property type="entry name" value="SoxZ_dom"/>
</dbReference>
<evidence type="ECO:0000313" key="2">
    <source>
        <dbReference type="EMBL" id="KDN96886.1"/>
    </source>
</evidence>
<sequence length="103" mass="10940">MSIKIRMRGKSKGGIAEVKALIKHPMESGARMNKKTGKPYPANYINVVEVLVNGTKAIDAQWSGAVSANPYLGVKVKANKGDKVTLNVASNIGDKGTDSITLK</sequence>
<dbReference type="RefSeq" id="WP_029908063.1">
    <property type="nucleotide sequence ID" value="NZ_AP020335.1"/>
</dbReference>
<gene>
    <name evidence="2" type="ORF">EI16_11675</name>
</gene>
<feature type="domain" description="Sulphur oxidation protein SoxZ" evidence="1">
    <location>
        <begin position="7"/>
        <end position="99"/>
    </location>
</feature>
<keyword evidence="3" id="KW-1185">Reference proteome</keyword>
<dbReference type="Gene3D" id="2.60.40.10">
    <property type="entry name" value="Immunoglobulins"/>
    <property type="match status" value="1"/>
</dbReference>
<protein>
    <submittedName>
        <fullName evidence="2">Phosphatase</fullName>
    </submittedName>
</protein>
<dbReference type="InterPro" id="IPR030995">
    <property type="entry name" value="SoxZ"/>
</dbReference>
<accession>A0A067A2N1</accession>
<dbReference type="Pfam" id="PF08770">
    <property type="entry name" value="SoxZ"/>
    <property type="match status" value="1"/>
</dbReference>
<dbReference type="SUPFAM" id="SSF81296">
    <property type="entry name" value="E set domains"/>
    <property type="match status" value="1"/>
</dbReference>
<evidence type="ECO:0000313" key="3">
    <source>
        <dbReference type="Proteomes" id="UP000027341"/>
    </source>
</evidence>
<dbReference type="AlphaFoldDB" id="A0A067A2N1"/>
<dbReference type="InterPro" id="IPR014756">
    <property type="entry name" value="Ig_E-set"/>
</dbReference>
<dbReference type="EMBL" id="JMIU01000001">
    <property type="protein sequence ID" value="KDN96886.1"/>
    <property type="molecule type" value="Genomic_DNA"/>
</dbReference>
<dbReference type="NCBIfam" id="TIGR04490">
    <property type="entry name" value="SoxZ_true"/>
    <property type="match status" value="1"/>
</dbReference>
<dbReference type="InterPro" id="IPR013783">
    <property type="entry name" value="Ig-like_fold"/>
</dbReference>
<organism evidence="2 3">
    <name type="scientific">Hydrogenovibrio marinus</name>
    <dbReference type="NCBI Taxonomy" id="28885"/>
    <lineage>
        <taxon>Bacteria</taxon>
        <taxon>Pseudomonadati</taxon>
        <taxon>Pseudomonadota</taxon>
        <taxon>Gammaproteobacteria</taxon>
        <taxon>Thiotrichales</taxon>
        <taxon>Piscirickettsiaceae</taxon>
        <taxon>Hydrogenovibrio</taxon>
    </lineage>
</organism>
<proteinExistence type="predicted"/>
<dbReference type="STRING" id="28885.EI16_11675"/>
<reference evidence="2 3" key="1">
    <citation type="submission" date="2014-04" db="EMBL/GenBank/DDBJ databases">
        <title>Draft genome sequence of Hydrogenovibrio marinus MH-110, a model organism for aerobic H2 metabolism.</title>
        <authorList>
            <person name="Cha H.J."/>
            <person name="Jo B.H."/>
            <person name="Hwang B.H."/>
        </authorList>
    </citation>
    <scope>NUCLEOTIDE SEQUENCE [LARGE SCALE GENOMIC DNA]</scope>
    <source>
        <strain evidence="2 3">MH-110</strain>
    </source>
</reference>
<comment type="caution">
    <text evidence="2">The sequence shown here is derived from an EMBL/GenBank/DDBJ whole genome shotgun (WGS) entry which is preliminary data.</text>
</comment>